<dbReference type="OrthoDB" id="4369409at2"/>
<dbReference type="InterPro" id="IPR005097">
    <property type="entry name" value="Sacchrp_dh_NADP-bd"/>
</dbReference>
<evidence type="ECO:0000259" key="1">
    <source>
        <dbReference type="Pfam" id="PF03435"/>
    </source>
</evidence>
<protein>
    <submittedName>
        <fullName evidence="2">Saccharopine dehydrogenase, NADP-dependent</fullName>
    </submittedName>
</protein>
<dbReference type="PANTHER" id="PTHR43796">
    <property type="entry name" value="CARBOXYNORSPERMIDINE SYNTHASE"/>
    <property type="match status" value="1"/>
</dbReference>
<dbReference type="PANTHER" id="PTHR43796:SF2">
    <property type="entry name" value="CARBOXYNORSPERMIDINE SYNTHASE"/>
    <property type="match status" value="1"/>
</dbReference>
<proteinExistence type="predicted"/>
<sequence>MNVVVLGAGHMGRYAAIQLAALPFVHDLVIGDLDEEGARSVAETLGRKARPAHIDATNRDQLKAVLEEADVVVSTVGPFFRIGAAVLDAAVQMGCHYVDICDDPAPTLELLSRDATAREAKVTAIVGAGASPGISNLLALKAIEGLEEIDTLITGWGTGGQEDDPEEEPSHRGASAAVEHWVSQLVGPIPIQDDGRQVQGKPMAPTSIRLPGSAPITAYTVGHPEPVTLPRYFPAIRHSINVFDMPRAVVVLLEETIRSVTSGRLSVSEASRQLTGALYDGQIGPGGMRGAVRAGAAAARERVTGKDYLPQIFALATGRRAGRRETRATALNGYIPGGMAAATCIPTTIMLTMLAEDEIDRRGVFAPEAGVDPDRFFARLAPHIVRDSTSDGEGPVRFLNE</sequence>
<organism evidence="2 3">
    <name type="scientific">Sinosporangium album</name>
    <dbReference type="NCBI Taxonomy" id="504805"/>
    <lineage>
        <taxon>Bacteria</taxon>
        <taxon>Bacillati</taxon>
        <taxon>Actinomycetota</taxon>
        <taxon>Actinomycetes</taxon>
        <taxon>Streptosporangiales</taxon>
        <taxon>Streptosporangiaceae</taxon>
        <taxon>Sinosporangium</taxon>
    </lineage>
</organism>
<dbReference type="SUPFAM" id="SSF51735">
    <property type="entry name" value="NAD(P)-binding Rossmann-fold domains"/>
    <property type="match status" value="1"/>
</dbReference>
<dbReference type="AlphaFoldDB" id="A0A1G8I2S6"/>
<dbReference type="InterPro" id="IPR036291">
    <property type="entry name" value="NAD(P)-bd_dom_sf"/>
</dbReference>
<feature type="domain" description="Saccharopine dehydrogenase NADP binding" evidence="1">
    <location>
        <begin position="3"/>
        <end position="125"/>
    </location>
</feature>
<dbReference type="STRING" id="504805.SAMN05421505_1355"/>
<accession>A0A1G8I2S6</accession>
<dbReference type="Gene3D" id="3.40.50.720">
    <property type="entry name" value="NAD(P)-binding Rossmann-like Domain"/>
    <property type="match status" value="2"/>
</dbReference>
<evidence type="ECO:0000313" key="2">
    <source>
        <dbReference type="EMBL" id="SDI13122.1"/>
    </source>
</evidence>
<dbReference type="EMBL" id="FNCN01000035">
    <property type="protein sequence ID" value="SDI13122.1"/>
    <property type="molecule type" value="Genomic_DNA"/>
</dbReference>
<dbReference type="Pfam" id="PF03435">
    <property type="entry name" value="Sacchrp_dh_NADP"/>
    <property type="match status" value="1"/>
</dbReference>
<dbReference type="Proteomes" id="UP000198923">
    <property type="component" value="Unassembled WGS sequence"/>
</dbReference>
<reference evidence="2 3" key="1">
    <citation type="submission" date="2016-10" db="EMBL/GenBank/DDBJ databases">
        <authorList>
            <person name="de Groot N.N."/>
        </authorList>
    </citation>
    <scope>NUCLEOTIDE SEQUENCE [LARGE SCALE GENOMIC DNA]</scope>
    <source>
        <strain evidence="2 3">CPCC 201354</strain>
    </source>
</reference>
<gene>
    <name evidence="2" type="ORF">SAMN05421505_1355</name>
</gene>
<dbReference type="Gene3D" id="3.30.360.10">
    <property type="entry name" value="Dihydrodipicolinate Reductase, domain 2"/>
    <property type="match status" value="1"/>
</dbReference>
<evidence type="ECO:0000313" key="3">
    <source>
        <dbReference type="Proteomes" id="UP000198923"/>
    </source>
</evidence>
<name>A0A1G8I2S6_9ACTN</name>
<keyword evidence="3" id="KW-1185">Reference proteome</keyword>